<evidence type="ECO:0000313" key="3">
    <source>
        <dbReference type="EMBL" id="KAL1901679.1"/>
    </source>
</evidence>
<feature type="chain" id="PRO_5047444028" evidence="2">
    <location>
        <begin position="17"/>
        <end position="199"/>
    </location>
</feature>
<feature type="region of interest" description="Disordered" evidence="1">
    <location>
        <begin position="131"/>
        <end position="178"/>
    </location>
</feature>
<name>A0ABR3ZNE7_9PEZI</name>
<organism evidence="3 4">
    <name type="scientific">Ceratocystis pirilliformis</name>
    <dbReference type="NCBI Taxonomy" id="259994"/>
    <lineage>
        <taxon>Eukaryota</taxon>
        <taxon>Fungi</taxon>
        <taxon>Dikarya</taxon>
        <taxon>Ascomycota</taxon>
        <taxon>Pezizomycotina</taxon>
        <taxon>Sordariomycetes</taxon>
        <taxon>Hypocreomycetidae</taxon>
        <taxon>Microascales</taxon>
        <taxon>Ceratocystidaceae</taxon>
        <taxon>Ceratocystis</taxon>
    </lineage>
</organism>
<gene>
    <name evidence="3" type="ORF">Cpir12675_000369</name>
</gene>
<keyword evidence="2" id="KW-0732">Signal</keyword>
<dbReference type="EMBL" id="JAWDJO010000004">
    <property type="protein sequence ID" value="KAL1901679.1"/>
    <property type="molecule type" value="Genomic_DNA"/>
</dbReference>
<evidence type="ECO:0000313" key="4">
    <source>
        <dbReference type="Proteomes" id="UP001583280"/>
    </source>
</evidence>
<keyword evidence="4" id="KW-1185">Reference proteome</keyword>
<sequence>MRFTTALFAFVAAVSAQTGTATSDAAPAETTLSSAQIECLKNCDDSDVNCRANCVMVPNPNDDQVNATTECVASCPQGNGTEAETQAYIDCSQDCVNKFYYNVVSGTPASGTQGSSGSDASSSAASSSVAATASGTSGSSSSSASSGSASGTSSSSSSSTSTSDSDSDSSTTETSSGATVRTISSGLGLLGVLAAALAL</sequence>
<reference evidence="3 4" key="1">
    <citation type="journal article" date="2024" name="IMA Fungus">
        <title>IMA Genome - F19 : A genome assembly and annotation guide to empower mycologists, including annotated draft genome sequences of Ceratocystis pirilliformis, Diaporthe australafricana, Fusarium ophioides, Paecilomyces lecythidis, and Sporothrix stenoceras.</title>
        <authorList>
            <person name="Aylward J."/>
            <person name="Wilson A.M."/>
            <person name="Visagie C.M."/>
            <person name="Spraker J."/>
            <person name="Barnes I."/>
            <person name="Buitendag C."/>
            <person name="Ceriani C."/>
            <person name="Del Mar Angel L."/>
            <person name="du Plessis D."/>
            <person name="Fuchs T."/>
            <person name="Gasser K."/>
            <person name="Kramer D."/>
            <person name="Li W."/>
            <person name="Munsamy K."/>
            <person name="Piso A."/>
            <person name="Price J.L."/>
            <person name="Sonnekus B."/>
            <person name="Thomas C."/>
            <person name="van der Nest A."/>
            <person name="van Dijk A."/>
            <person name="van Heerden A."/>
            <person name="van Vuuren N."/>
            <person name="Yilmaz N."/>
            <person name="Duong T.A."/>
            <person name="van der Merwe N.A."/>
            <person name="Wingfield M.J."/>
            <person name="Wingfield B.D."/>
        </authorList>
    </citation>
    <scope>NUCLEOTIDE SEQUENCE [LARGE SCALE GENOMIC DNA]</scope>
    <source>
        <strain evidence="3 4">CMW 12675</strain>
    </source>
</reference>
<evidence type="ECO:0000256" key="1">
    <source>
        <dbReference type="SAM" id="MobiDB-lite"/>
    </source>
</evidence>
<dbReference type="Proteomes" id="UP001583280">
    <property type="component" value="Unassembled WGS sequence"/>
</dbReference>
<comment type="caution">
    <text evidence="3">The sequence shown here is derived from an EMBL/GenBank/DDBJ whole genome shotgun (WGS) entry which is preliminary data.</text>
</comment>
<feature type="signal peptide" evidence="2">
    <location>
        <begin position="1"/>
        <end position="16"/>
    </location>
</feature>
<evidence type="ECO:0000256" key="2">
    <source>
        <dbReference type="SAM" id="SignalP"/>
    </source>
</evidence>
<protein>
    <submittedName>
        <fullName evidence="3">Uncharacterized protein</fullName>
    </submittedName>
</protein>
<proteinExistence type="predicted"/>
<accession>A0ABR3ZNE7</accession>